<keyword evidence="2" id="KW-0238">DNA-binding</keyword>
<evidence type="ECO:0000256" key="1">
    <source>
        <dbReference type="SAM" id="MobiDB-lite"/>
    </source>
</evidence>
<name>A0ABS5JHD0_9GAMM</name>
<proteinExistence type="predicted"/>
<dbReference type="EMBL" id="JAERKB010000007">
    <property type="protein sequence ID" value="MBS0969330.1"/>
    <property type="molecule type" value="Genomic_DNA"/>
</dbReference>
<protein>
    <submittedName>
        <fullName evidence="2">AbrB/MazE/SpoVT family DNA-binding domain-containing protein</fullName>
    </submittedName>
</protein>
<feature type="region of interest" description="Disordered" evidence="1">
    <location>
        <begin position="1"/>
        <end position="46"/>
    </location>
</feature>
<dbReference type="GO" id="GO:0003677">
    <property type="term" value="F:DNA binding"/>
    <property type="evidence" value="ECO:0007669"/>
    <property type="project" value="UniProtKB-KW"/>
</dbReference>
<evidence type="ECO:0000313" key="2">
    <source>
        <dbReference type="EMBL" id="MBS0969330.1"/>
    </source>
</evidence>
<keyword evidence="3" id="KW-1185">Reference proteome</keyword>
<organism evidence="2 3">
    <name type="scientific">Nissabacter archeti</name>
    <dbReference type="NCBI Taxonomy" id="1917880"/>
    <lineage>
        <taxon>Bacteria</taxon>
        <taxon>Pseudomonadati</taxon>
        <taxon>Pseudomonadota</taxon>
        <taxon>Gammaproteobacteria</taxon>
        <taxon>Enterobacterales</taxon>
        <taxon>Yersiniaceae</taxon>
        <taxon>Nissabacter</taxon>
    </lineage>
</organism>
<reference evidence="3" key="1">
    <citation type="submission" date="2023-07" db="EMBL/GenBank/DDBJ databases">
        <title>Genome-inferred correspondence between phylogeny and metabolic traits in the wild Drosophila gut microbiome.</title>
        <authorList>
            <person name="Bueno E."/>
            <person name="Blow F."/>
            <person name="Douglas A.E."/>
        </authorList>
    </citation>
    <scope>NUCLEOTIDE SEQUENCE [LARGE SCALE GENOMIC DNA]</scope>
    <source>
        <strain evidence="3">JGM97</strain>
    </source>
</reference>
<dbReference type="Proteomes" id="UP000680634">
    <property type="component" value="Unassembled WGS sequence"/>
</dbReference>
<accession>A0ABS5JHD0</accession>
<gene>
    <name evidence="2" type="ORF">JK232_10530</name>
</gene>
<comment type="caution">
    <text evidence="2">The sequence shown here is derived from an EMBL/GenBank/DDBJ whole genome shotgun (WGS) entry which is preliminary data.</text>
</comment>
<evidence type="ECO:0000313" key="3">
    <source>
        <dbReference type="Proteomes" id="UP000680634"/>
    </source>
</evidence>
<dbReference type="RefSeq" id="WP_212589145.1">
    <property type="nucleotide sequence ID" value="NZ_JAERKB010000007.1"/>
</dbReference>
<sequence>MKTDAMFKKGSNRAVCPSRHVNREGSDETEIIQGDDSTLLPQAKPSWGSFAKERRADADFMTTREDVISNAARVNR</sequence>